<dbReference type="Proteomes" id="UP000176787">
    <property type="component" value="Unassembled WGS sequence"/>
</dbReference>
<proteinExistence type="inferred from homology"/>
<evidence type="ECO:0000256" key="7">
    <source>
        <dbReference type="RuleBase" id="RU000562"/>
    </source>
</evidence>
<evidence type="ECO:0000313" key="8">
    <source>
        <dbReference type="EMBL" id="OGZ32748.1"/>
    </source>
</evidence>
<evidence type="ECO:0000256" key="1">
    <source>
        <dbReference type="ARBA" id="ARBA00008563"/>
    </source>
</evidence>
<name>A0A1G2F574_9BACT</name>
<comment type="subunit">
    <text evidence="6">Part of the 50S ribosomal subunit. Contacts protein L20.</text>
</comment>
<dbReference type="GO" id="GO:0003735">
    <property type="term" value="F:structural constituent of ribosome"/>
    <property type="evidence" value="ECO:0007669"/>
    <property type="project" value="InterPro"/>
</dbReference>
<dbReference type="EMBL" id="MHMS01000002">
    <property type="protein sequence ID" value="OGZ32748.1"/>
    <property type="molecule type" value="Genomic_DNA"/>
</dbReference>
<evidence type="ECO:0000256" key="3">
    <source>
        <dbReference type="ARBA" id="ARBA00022884"/>
    </source>
</evidence>
<dbReference type="GO" id="GO:1990904">
    <property type="term" value="C:ribonucleoprotein complex"/>
    <property type="evidence" value="ECO:0007669"/>
    <property type="project" value="UniProtKB-KW"/>
</dbReference>
<dbReference type="InterPro" id="IPR028909">
    <property type="entry name" value="bL21-like"/>
</dbReference>
<dbReference type="InterPro" id="IPR001787">
    <property type="entry name" value="Ribosomal_bL21"/>
</dbReference>
<dbReference type="GO" id="GO:0006412">
    <property type="term" value="P:translation"/>
    <property type="evidence" value="ECO:0007669"/>
    <property type="project" value="UniProtKB-UniRule"/>
</dbReference>
<dbReference type="PANTHER" id="PTHR21349">
    <property type="entry name" value="50S RIBOSOMAL PROTEIN L21"/>
    <property type="match status" value="1"/>
</dbReference>
<evidence type="ECO:0000256" key="4">
    <source>
        <dbReference type="ARBA" id="ARBA00022980"/>
    </source>
</evidence>
<keyword evidence="2 6" id="KW-0699">rRNA-binding</keyword>
<gene>
    <name evidence="6" type="primary">rplU</name>
    <name evidence="8" type="ORF">A3H02_02085</name>
</gene>
<dbReference type="InterPro" id="IPR036164">
    <property type="entry name" value="bL21-like_sf"/>
</dbReference>
<comment type="caution">
    <text evidence="8">The sequence shown here is derived from an EMBL/GenBank/DDBJ whole genome shotgun (WGS) entry which is preliminary data.</text>
</comment>
<dbReference type="PROSITE" id="PS01169">
    <property type="entry name" value="RIBOSOMAL_L21"/>
    <property type="match status" value="1"/>
</dbReference>
<comment type="function">
    <text evidence="6 7">This protein binds to 23S rRNA in the presence of protein L20.</text>
</comment>
<evidence type="ECO:0000313" key="9">
    <source>
        <dbReference type="Proteomes" id="UP000176787"/>
    </source>
</evidence>
<dbReference type="PANTHER" id="PTHR21349:SF0">
    <property type="entry name" value="LARGE RIBOSOMAL SUBUNIT PROTEIN BL21M"/>
    <property type="match status" value="1"/>
</dbReference>
<sequence>MTYAVIETGGKQYLIKAGDKLKIEKLAGERPLANVEFDKVLLAFDEKETKIGSPHLEKTKVIGEWLGDKLAKKVIVFKYHSKTRYQKKKGHRQPFSEILIKEIKY</sequence>
<accession>A0A1G2F574</accession>
<dbReference type="Pfam" id="PF00829">
    <property type="entry name" value="Ribosomal_L21p"/>
    <property type="match status" value="1"/>
</dbReference>
<keyword evidence="3 6" id="KW-0694">RNA-binding</keyword>
<comment type="similarity">
    <text evidence="1 6 7">Belongs to the bacterial ribosomal protein bL21 family.</text>
</comment>
<protein>
    <recommendedName>
        <fullName evidence="6">Large ribosomal subunit protein bL21</fullName>
    </recommendedName>
</protein>
<dbReference type="NCBIfam" id="TIGR00061">
    <property type="entry name" value="L21"/>
    <property type="match status" value="1"/>
</dbReference>
<keyword evidence="4 6" id="KW-0689">Ribosomal protein</keyword>
<reference evidence="8 9" key="1">
    <citation type="journal article" date="2016" name="Nat. Commun.">
        <title>Thousands of microbial genomes shed light on interconnected biogeochemical processes in an aquifer system.</title>
        <authorList>
            <person name="Anantharaman K."/>
            <person name="Brown C.T."/>
            <person name="Hug L.A."/>
            <person name="Sharon I."/>
            <person name="Castelle C.J."/>
            <person name="Probst A.J."/>
            <person name="Thomas B.C."/>
            <person name="Singh A."/>
            <person name="Wilkins M.J."/>
            <person name="Karaoz U."/>
            <person name="Brodie E.L."/>
            <person name="Williams K.H."/>
            <person name="Hubbard S.S."/>
            <person name="Banfield J.F."/>
        </authorList>
    </citation>
    <scope>NUCLEOTIDE SEQUENCE [LARGE SCALE GENOMIC DNA]</scope>
</reference>
<dbReference type="HAMAP" id="MF_01363">
    <property type="entry name" value="Ribosomal_bL21"/>
    <property type="match status" value="1"/>
</dbReference>
<dbReference type="AlphaFoldDB" id="A0A1G2F574"/>
<dbReference type="GO" id="GO:0005737">
    <property type="term" value="C:cytoplasm"/>
    <property type="evidence" value="ECO:0007669"/>
    <property type="project" value="UniProtKB-ARBA"/>
</dbReference>
<dbReference type="SUPFAM" id="SSF141091">
    <property type="entry name" value="L21p-like"/>
    <property type="match status" value="1"/>
</dbReference>
<organism evidence="8 9">
    <name type="scientific">Candidatus Niyogibacteria bacterium RIFCSPLOWO2_12_FULL_41_13</name>
    <dbReference type="NCBI Taxonomy" id="1801726"/>
    <lineage>
        <taxon>Bacteria</taxon>
        <taxon>Candidatus Niyogiibacteriota</taxon>
    </lineage>
</organism>
<dbReference type="GO" id="GO:0005840">
    <property type="term" value="C:ribosome"/>
    <property type="evidence" value="ECO:0007669"/>
    <property type="project" value="UniProtKB-KW"/>
</dbReference>
<dbReference type="GO" id="GO:0019843">
    <property type="term" value="F:rRNA binding"/>
    <property type="evidence" value="ECO:0007669"/>
    <property type="project" value="UniProtKB-UniRule"/>
</dbReference>
<evidence type="ECO:0000256" key="6">
    <source>
        <dbReference type="HAMAP-Rule" id="MF_01363"/>
    </source>
</evidence>
<evidence type="ECO:0000256" key="5">
    <source>
        <dbReference type="ARBA" id="ARBA00023274"/>
    </source>
</evidence>
<dbReference type="InterPro" id="IPR018258">
    <property type="entry name" value="Ribosomal_bL21_CS"/>
</dbReference>
<dbReference type="STRING" id="1801726.A3H02_02085"/>
<evidence type="ECO:0000256" key="2">
    <source>
        <dbReference type="ARBA" id="ARBA00022730"/>
    </source>
</evidence>
<keyword evidence="5 6" id="KW-0687">Ribonucleoprotein</keyword>